<keyword evidence="1" id="KW-0805">Transcription regulation</keyword>
<organism evidence="5 6">
    <name type="scientific">Pedobacter petrophilus</name>
    <dbReference type="NCBI Taxonomy" id="1908241"/>
    <lineage>
        <taxon>Bacteria</taxon>
        <taxon>Pseudomonadati</taxon>
        <taxon>Bacteroidota</taxon>
        <taxon>Sphingobacteriia</taxon>
        <taxon>Sphingobacteriales</taxon>
        <taxon>Sphingobacteriaceae</taxon>
        <taxon>Pedobacter</taxon>
    </lineage>
</organism>
<keyword evidence="2" id="KW-0238">DNA-binding</keyword>
<evidence type="ECO:0000259" key="4">
    <source>
        <dbReference type="PROSITE" id="PS50995"/>
    </source>
</evidence>
<dbReference type="PANTHER" id="PTHR42756">
    <property type="entry name" value="TRANSCRIPTIONAL REGULATOR, MARR"/>
    <property type="match status" value="1"/>
</dbReference>
<evidence type="ECO:0000256" key="3">
    <source>
        <dbReference type="ARBA" id="ARBA00023163"/>
    </source>
</evidence>
<dbReference type="PRINTS" id="PR00598">
    <property type="entry name" value="HTHMARR"/>
</dbReference>
<accession>A0A7K0FW94</accession>
<evidence type="ECO:0000256" key="1">
    <source>
        <dbReference type="ARBA" id="ARBA00023015"/>
    </source>
</evidence>
<evidence type="ECO:0000313" key="5">
    <source>
        <dbReference type="EMBL" id="MRX75691.1"/>
    </source>
</evidence>
<dbReference type="Pfam" id="PF12802">
    <property type="entry name" value="MarR_2"/>
    <property type="match status" value="1"/>
</dbReference>
<dbReference type="RefSeq" id="WP_154279849.1">
    <property type="nucleotide sequence ID" value="NZ_JBHUJQ010000001.1"/>
</dbReference>
<dbReference type="OrthoDB" id="948423at2"/>
<name>A0A7K0FW94_9SPHI</name>
<dbReference type="InterPro" id="IPR000835">
    <property type="entry name" value="HTH_MarR-typ"/>
</dbReference>
<dbReference type="PANTHER" id="PTHR42756:SF1">
    <property type="entry name" value="TRANSCRIPTIONAL REPRESSOR OF EMRAB OPERON"/>
    <property type="match status" value="1"/>
</dbReference>
<dbReference type="AlphaFoldDB" id="A0A7K0FW94"/>
<dbReference type="Proteomes" id="UP000487757">
    <property type="component" value="Unassembled WGS sequence"/>
</dbReference>
<proteinExistence type="predicted"/>
<dbReference type="PROSITE" id="PS50995">
    <property type="entry name" value="HTH_MARR_2"/>
    <property type="match status" value="1"/>
</dbReference>
<protein>
    <submittedName>
        <fullName evidence="5">MarR family transcriptional regulator</fullName>
    </submittedName>
</protein>
<gene>
    <name evidence="5" type="ORF">GJU39_06285</name>
</gene>
<dbReference type="SMART" id="SM00347">
    <property type="entry name" value="HTH_MARR"/>
    <property type="match status" value="1"/>
</dbReference>
<keyword evidence="6" id="KW-1185">Reference proteome</keyword>
<dbReference type="InterPro" id="IPR036390">
    <property type="entry name" value="WH_DNA-bd_sf"/>
</dbReference>
<keyword evidence="3" id="KW-0804">Transcription</keyword>
<evidence type="ECO:0000313" key="6">
    <source>
        <dbReference type="Proteomes" id="UP000487757"/>
    </source>
</evidence>
<evidence type="ECO:0000256" key="2">
    <source>
        <dbReference type="ARBA" id="ARBA00023125"/>
    </source>
</evidence>
<feature type="domain" description="HTH marR-type" evidence="4">
    <location>
        <begin position="2"/>
        <end position="150"/>
    </location>
</feature>
<reference evidence="5 6" key="1">
    <citation type="submission" date="2019-11" db="EMBL/GenBank/DDBJ databases">
        <title>Pedobacter petrophilus genome.</title>
        <authorList>
            <person name="Feldbauer M.J."/>
            <person name="Newman J.D."/>
        </authorList>
    </citation>
    <scope>NUCLEOTIDE SEQUENCE [LARGE SCALE GENOMIC DNA]</scope>
    <source>
        <strain evidence="5 6">LMG 29686</strain>
    </source>
</reference>
<dbReference type="EMBL" id="WKKH01000007">
    <property type="protein sequence ID" value="MRX75691.1"/>
    <property type="molecule type" value="Genomic_DNA"/>
</dbReference>
<sequence length="159" mass="18573">MEKNIDEKLREIEQMQDRNWQKLSFNLRKHLDLWSHANMDANWKDMKLSYWPIICNIGINGCTPSELSRKSMIPKQNISRTIKELEALGMIESKSSEVDKRSEVLFLSQKGKELTYKANNNVMEMNNIYRKVVGAAELEITITALNKILVYHEDLQKNS</sequence>
<dbReference type="SUPFAM" id="SSF46785">
    <property type="entry name" value="Winged helix' DNA-binding domain"/>
    <property type="match status" value="1"/>
</dbReference>
<dbReference type="Gene3D" id="1.10.10.10">
    <property type="entry name" value="Winged helix-like DNA-binding domain superfamily/Winged helix DNA-binding domain"/>
    <property type="match status" value="1"/>
</dbReference>
<dbReference type="GO" id="GO:0003677">
    <property type="term" value="F:DNA binding"/>
    <property type="evidence" value="ECO:0007669"/>
    <property type="project" value="UniProtKB-KW"/>
</dbReference>
<dbReference type="InterPro" id="IPR036388">
    <property type="entry name" value="WH-like_DNA-bd_sf"/>
</dbReference>
<dbReference type="GO" id="GO:0003700">
    <property type="term" value="F:DNA-binding transcription factor activity"/>
    <property type="evidence" value="ECO:0007669"/>
    <property type="project" value="InterPro"/>
</dbReference>
<comment type="caution">
    <text evidence="5">The sequence shown here is derived from an EMBL/GenBank/DDBJ whole genome shotgun (WGS) entry which is preliminary data.</text>
</comment>